<evidence type="ECO:0000256" key="4">
    <source>
        <dbReference type="ARBA" id="ARBA00011125"/>
    </source>
</evidence>
<dbReference type="PRINTS" id="PR00815">
    <property type="entry name" value="PIHAEM"/>
</dbReference>
<comment type="function">
    <text evidence="1">The zeta chain is an alpha-type chain of mammalian embryonic hemoglobin.</text>
</comment>
<evidence type="ECO:0000256" key="9">
    <source>
        <dbReference type="ARBA" id="ARBA00022723"/>
    </source>
</evidence>
<dbReference type="InterPro" id="IPR012292">
    <property type="entry name" value="Globin/Proto"/>
</dbReference>
<evidence type="ECO:0000256" key="13">
    <source>
        <dbReference type="RuleBase" id="RU000356"/>
    </source>
</evidence>
<feature type="domain" description="Globin" evidence="14">
    <location>
        <begin position="2"/>
        <end position="169"/>
    </location>
</feature>
<dbReference type="Ensembl" id="ENSCAFT00040020584.1">
    <property type="protein sequence ID" value="ENSCAFP00040017860.1"/>
    <property type="gene ID" value="ENSCAFG00040011160.1"/>
</dbReference>
<dbReference type="GO" id="GO:0020037">
    <property type="term" value="F:heme binding"/>
    <property type="evidence" value="ECO:0007669"/>
    <property type="project" value="InterPro"/>
</dbReference>
<dbReference type="SMR" id="A0A8C0S9A6"/>
<dbReference type="GO" id="GO:0005344">
    <property type="term" value="F:oxygen carrier activity"/>
    <property type="evidence" value="ECO:0007669"/>
    <property type="project" value="UniProtKB-KW"/>
</dbReference>
<reference evidence="16" key="2">
    <citation type="submission" date="2018-10" db="EMBL/GenBank/DDBJ databases">
        <title>De novo assembly of a Great Dane genome.</title>
        <authorList>
            <person name="Kidd J.M."/>
            <person name="Pendleton A.L."/>
            <person name="Shen F."/>
            <person name="Emery S."/>
        </authorList>
    </citation>
    <scope>NUCLEOTIDE SEQUENCE [LARGE SCALE GENOMIC DNA]</scope>
    <source>
        <strain evidence="16">Great Dane</strain>
    </source>
</reference>
<evidence type="ECO:0000256" key="7">
    <source>
        <dbReference type="ARBA" id="ARBA00022617"/>
    </source>
</evidence>
<evidence type="ECO:0000256" key="8">
    <source>
        <dbReference type="ARBA" id="ARBA00022621"/>
    </source>
</evidence>
<reference evidence="15 17" key="1">
    <citation type="journal article" date="2005" name="Nature">
        <title>Genome sequence, comparative analysis and haplotype structure of the domestic dog.</title>
        <authorList>
            <consortium name="Broad Sequencing Platform"/>
            <person name="Lindblad-Toh K."/>
            <person name="Wade C.M."/>
            <person name="Mikkelsen T.S."/>
            <person name="Karlsson E.K."/>
            <person name="Jaffe D.B."/>
            <person name="Kamal M."/>
            <person name="Clamp M."/>
            <person name="Chang J.L."/>
            <person name="Kulbokas E.J. III"/>
            <person name="Zody M.C."/>
            <person name="Mauceli E."/>
            <person name="Xie X."/>
            <person name="Breen M."/>
            <person name="Wayne R.K."/>
            <person name="Ostrander E.A."/>
            <person name="Ponting C.P."/>
            <person name="Galibert F."/>
            <person name="Smith D.R."/>
            <person name="DeJong P.J."/>
            <person name="Kirkness E."/>
            <person name="Alvarez P."/>
            <person name="Biagi T."/>
            <person name="Brockman W."/>
            <person name="Butler J."/>
            <person name="Chin C.W."/>
            <person name="Cook A."/>
            <person name="Cuff J."/>
            <person name="Daly M.J."/>
            <person name="DeCaprio D."/>
            <person name="Gnerre S."/>
            <person name="Grabherr M."/>
            <person name="Kellis M."/>
            <person name="Kleber M."/>
            <person name="Bardeleben C."/>
            <person name="Goodstadt L."/>
            <person name="Heger A."/>
            <person name="Hitte C."/>
            <person name="Kim L."/>
            <person name="Koepfli K.P."/>
            <person name="Parker H.G."/>
            <person name="Pollinger J.P."/>
            <person name="Searle S.M."/>
            <person name="Sutter N.B."/>
            <person name="Thomas R."/>
            <person name="Webber C."/>
            <person name="Baldwin J."/>
            <person name="Abebe A."/>
            <person name="Abouelleil A."/>
            <person name="Aftuck L."/>
            <person name="Ait-Zahra M."/>
            <person name="Aldredge T."/>
            <person name="Allen N."/>
            <person name="An P."/>
            <person name="Anderson S."/>
            <person name="Antoine C."/>
            <person name="Arachchi H."/>
            <person name="Aslam A."/>
            <person name="Ayotte L."/>
            <person name="Bachantsang P."/>
            <person name="Barry A."/>
            <person name="Bayul T."/>
            <person name="Benamara M."/>
            <person name="Berlin A."/>
            <person name="Bessette D."/>
            <person name="Blitshteyn B."/>
            <person name="Bloom T."/>
            <person name="Blye J."/>
            <person name="Boguslavskiy L."/>
            <person name="Bonnet C."/>
            <person name="Boukhgalter B."/>
            <person name="Brown A."/>
            <person name="Cahill P."/>
            <person name="Calixte N."/>
            <person name="Camarata J."/>
            <person name="Cheshatsang Y."/>
            <person name="Chu J."/>
            <person name="Citroen M."/>
            <person name="Collymore A."/>
            <person name="Cooke P."/>
            <person name="Dawoe T."/>
            <person name="Daza R."/>
            <person name="Decktor K."/>
            <person name="DeGray S."/>
            <person name="Dhargay N."/>
            <person name="Dooley K."/>
            <person name="Dooley K."/>
            <person name="Dorje P."/>
            <person name="Dorjee K."/>
            <person name="Dorris L."/>
            <person name="Duffey N."/>
            <person name="Dupes A."/>
            <person name="Egbiremolen O."/>
            <person name="Elong R."/>
            <person name="Falk J."/>
            <person name="Farina A."/>
            <person name="Faro S."/>
            <person name="Ferguson D."/>
            <person name="Ferreira P."/>
            <person name="Fisher S."/>
            <person name="FitzGerald M."/>
            <person name="Foley K."/>
            <person name="Foley C."/>
            <person name="Franke A."/>
            <person name="Friedrich D."/>
            <person name="Gage D."/>
            <person name="Garber M."/>
            <person name="Gearin G."/>
            <person name="Giannoukos G."/>
            <person name="Goode T."/>
            <person name="Goyette A."/>
            <person name="Graham J."/>
            <person name="Grandbois E."/>
            <person name="Gyaltsen K."/>
            <person name="Hafez N."/>
            <person name="Hagopian D."/>
            <person name="Hagos B."/>
            <person name="Hall J."/>
            <person name="Healy C."/>
            <person name="Hegarty R."/>
            <person name="Honan T."/>
            <person name="Horn A."/>
            <person name="Houde N."/>
            <person name="Hughes L."/>
            <person name="Hunnicutt L."/>
            <person name="Husby M."/>
            <person name="Jester B."/>
            <person name="Jones C."/>
            <person name="Kamat A."/>
            <person name="Kanga B."/>
            <person name="Kells C."/>
            <person name="Khazanovich D."/>
            <person name="Kieu A.C."/>
            <person name="Kisner P."/>
            <person name="Kumar M."/>
            <person name="Lance K."/>
            <person name="Landers T."/>
            <person name="Lara M."/>
            <person name="Lee W."/>
            <person name="Leger J.P."/>
            <person name="Lennon N."/>
            <person name="Leuper L."/>
            <person name="LeVine S."/>
            <person name="Liu J."/>
            <person name="Liu X."/>
            <person name="Lokyitsang Y."/>
            <person name="Lokyitsang T."/>
            <person name="Lui A."/>
            <person name="Macdonald J."/>
            <person name="Major J."/>
            <person name="Marabella R."/>
            <person name="Maru K."/>
            <person name="Matthews C."/>
            <person name="McDonough S."/>
            <person name="Mehta T."/>
            <person name="Meldrim J."/>
            <person name="Melnikov A."/>
            <person name="Meneus L."/>
            <person name="Mihalev A."/>
            <person name="Mihova T."/>
            <person name="Miller K."/>
            <person name="Mittelman R."/>
            <person name="Mlenga V."/>
            <person name="Mulrain L."/>
            <person name="Munson G."/>
            <person name="Navidi A."/>
            <person name="Naylor J."/>
            <person name="Nguyen T."/>
            <person name="Nguyen N."/>
            <person name="Nguyen C."/>
            <person name="Nguyen T."/>
            <person name="Nicol R."/>
            <person name="Norbu N."/>
            <person name="Norbu C."/>
            <person name="Novod N."/>
            <person name="Nyima T."/>
            <person name="Olandt P."/>
            <person name="O'Neill B."/>
            <person name="O'Neill K."/>
            <person name="Osman S."/>
            <person name="Oyono L."/>
            <person name="Patti C."/>
            <person name="Perrin D."/>
            <person name="Phunkhang P."/>
            <person name="Pierre F."/>
            <person name="Priest M."/>
            <person name="Rachupka A."/>
            <person name="Raghuraman S."/>
            <person name="Rameau R."/>
            <person name="Ray V."/>
            <person name="Raymond C."/>
            <person name="Rege F."/>
            <person name="Rise C."/>
            <person name="Rogers J."/>
            <person name="Rogov P."/>
            <person name="Sahalie J."/>
            <person name="Settipalli S."/>
            <person name="Sharpe T."/>
            <person name="Shea T."/>
            <person name="Sheehan M."/>
            <person name="Sherpa N."/>
            <person name="Shi J."/>
            <person name="Shih D."/>
            <person name="Sloan J."/>
            <person name="Smith C."/>
            <person name="Sparrow T."/>
            <person name="Stalker J."/>
            <person name="Stange-Thomann N."/>
            <person name="Stavropoulos S."/>
            <person name="Stone C."/>
            <person name="Stone S."/>
            <person name="Sykes S."/>
            <person name="Tchuinga P."/>
            <person name="Tenzing P."/>
            <person name="Tesfaye S."/>
            <person name="Thoulutsang D."/>
            <person name="Thoulutsang Y."/>
            <person name="Topham K."/>
            <person name="Topping I."/>
            <person name="Tsamla T."/>
            <person name="Vassiliev H."/>
            <person name="Venkataraman V."/>
            <person name="Vo A."/>
            <person name="Wangchuk T."/>
            <person name="Wangdi T."/>
            <person name="Weiand M."/>
            <person name="Wilkinson J."/>
            <person name="Wilson A."/>
            <person name="Yadav S."/>
            <person name="Yang S."/>
            <person name="Yang X."/>
            <person name="Young G."/>
            <person name="Yu Q."/>
            <person name="Zainoun J."/>
            <person name="Zembek L."/>
            <person name="Zimmer A."/>
            <person name="Lander E.S."/>
        </authorList>
    </citation>
    <scope>NUCLEOTIDE SEQUENCE [LARGE SCALE GENOMIC DNA]</scope>
    <source>
        <strain evidence="15">Boxer</strain>
    </source>
</reference>
<dbReference type="PROSITE" id="PS01033">
    <property type="entry name" value="GLOBIN"/>
    <property type="match status" value="1"/>
</dbReference>
<dbReference type="PANTHER" id="PTHR11442">
    <property type="entry name" value="HEMOGLOBIN FAMILY MEMBER"/>
    <property type="match status" value="1"/>
</dbReference>
<evidence type="ECO:0000256" key="5">
    <source>
        <dbReference type="ARBA" id="ARBA00017277"/>
    </source>
</evidence>
<proteinExistence type="inferred from homology"/>
<dbReference type="GO" id="GO:0005506">
    <property type="term" value="F:iron ion binding"/>
    <property type="evidence" value="ECO:0007669"/>
    <property type="project" value="InterPro"/>
</dbReference>
<dbReference type="PANTHER" id="PTHR11442:SF41">
    <property type="entry name" value="HEMOGLOBIN SUBUNIT ZETA"/>
    <property type="match status" value="1"/>
</dbReference>
<evidence type="ECO:0000256" key="10">
    <source>
        <dbReference type="ARBA" id="ARBA00023004"/>
    </source>
</evidence>
<keyword evidence="7 13" id="KW-0349">Heme</keyword>
<name>A0A8C0S9A6_CANLF</name>
<evidence type="ECO:0000313" key="15">
    <source>
        <dbReference type="Ensembl" id="ENSCAFP00000041444.1"/>
    </source>
</evidence>
<dbReference type="Pfam" id="PF00042">
    <property type="entry name" value="Globin"/>
    <property type="match status" value="2"/>
</dbReference>
<organism evidence="16 18">
    <name type="scientific">Canis lupus familiaris</name>
    <name type="common">Dog</name>
    <name type="synonym">Canis familiaris</name>
    <dbReference type="NCBI Taxonomy" id="9615"/>
    <lineage>
        <taxon>Eukaryota</taxon>
        <taxon>Metazoa</taxon>
        <taxon>Chordata</taxon>
        <taxon>Craniata</taxon>
        <taxon>Vertebrata</taxon>
        <taxon>Euteleostomi</taxon>
        <taxon>Mammalia</taxon>
        <taxon>Eutheria</taxon>
        <taxon>Laurasiatheria</taxon>
        <taxon>Carnivora</taxon>
        <taxon>Caniformia</taxon>
        <taxon>Canidae</taxon>
        <taxon>Canis</taxon>
    </lineage>
</organism>
<protein>
    <recommendedName>
        <fullName evidence="5">Hemoglobin subunit zeta</fullName>
    </recommendedName>
    <alternativeName>
        <fullName evidence="12">Hemoglobin zeta chain</fullName>
    </alternativeName>
    <alternativeName>
        <fullName evidence="11">Zeta-globin</fullName>
    </alternativeName>
</protein>
<reference evidence="16" key="3">
    <citation type="submission" date="2025-05" db="UniProtKB">
        <authorList>
            <consortium name="Ensembl"/>
        </authorList>
    </citation>
    <scope>IDENTIFICATION</scope>
</reference>
<dbReference type="AlphaFoldDB" id="A0A8C0S9A6"/>
<dbReference type="GO" id="GO:0019825">
    <property type="term" value="F:oxygen binding"/>
    <property type="evidence" value="ECO:0007669"/>
    <property type="project" value="InterPro"/>
</dbReference>
<evidence type="ECO:0000259" key="14">
    <source>
        <dbReference type="PROSITE" id="PS01033"/>
    </source>
</evidence>
<dbReference type="InterPro" id="IPR002339">
    <property type="entry name" value="Hemoglobin_pi"/>
</dbReference>
<evidence type="ECO:0000256" key="1">
    <source>
        <dbReference type="ARBA" id="ARBA00001990"/>
    </source>
</evidence>
<keyword evidence="10" id="KW-0408">Iron</keyword>
<dbReference type="Ensembl" id="ENSCAFT00000092663.2">
    <property type="protein sequence ID" value="ENSCAFP00000059041.1"/>
    <property type="gene ID" value="ENSCAFG00000028569.3"/>
</dbReference>
<dbReference type="OrthoDB" id="8751793at2759"/>
<keyword evidence="9" id="KW-0479">Metal-binding</keyword>
<dbReference type="InterPro" id="IPR000971">
    <property type="entry name" value="Globin"/>
</dbReference>
<comment type="function">
    <text evidence="2">Involved in oxygen transport from the lung to the various peripheral tissues.</text>
</comment>
<dbReference type="Proteomes" id="UP000694542">
    <property type="component" value="Chromosome 6"/>
</dbReference>
<gene>
    <name evidence="15" type="primary">LOC100855634</name>
</gene>
<evidence type="ECO:0000256" key="12">
    <source>
        <dbReference type="ARBA" id="ARBA00032527"/>
    </source>
</evidence>
<dbReference type="PRINTS" id="PR00612">
    <property type="entry name" value="ALPHAHAEM"/>
</dbReference>
<accession>A0A8C0S9A6</accession>
<dbReference type="CDD" id="cd08927">
    <property type="entry name" value="Hb-alpha-like"/>
    <property type="match status" value="1"/>
</dbReference>
<evidence type="ECO:0000313" key="17">
    <source>
        <dbReference type="Proteomes" id="UP000002254"/>
    </source>
</evidence>
<dbReference type="OMA" id="DILCENC"/>
<sequence>MSLTKAERTIILSMWGKISTQADAIGTEALERLFASFPQTKTYFPHFELRAGSAHLRAHGAKVVAALGDAVRSLDDVAGALSRLSELHAYILRVDPVNFKVGGGGGPQGPQGPQAPPALTQALPPAQLLSHCLLVTLASHFPADLTADAHAAWDKFLSLVSCVLTEKYR</sequence>
<keyword evidence="6 13" id="KW-0813">Transport</keyword>
<dbReference type="Gene3D" id="1.10.490.10">
    <property type="entry name" value="Globins"/>
    <property type="match status" value="1"/>
</dbReference>
<evidence type="ECO:0000256" key="11">
    <source>
        <dbReference type="ARBA" id="ARBA00029781"/>
    </source>
</evidence>
<dbReference type="SUPFAM" id="SSF46458">
    <property type="entry name" value="Globin-like"/>
    <property type="match status" value="2"/>
</dbReference>
<dbReference type="InterPro" id="IPR009050">
    <property type="entry name" value="Globin-like_sf"/>
</dbReference>
<evidence type="ECO:0000313" key="18">
    <source>
        <dbReference type="Proteomes" id="UP000694542"/>
    </source>
</evidence>
<dbReference type="FunFam" id="1.10.490.10:FF:000002">
    <property type="entry name" value="Hemoglobin subunit alpha"/>
    <property type="match status" value="1"/>
</dbReference>
<evidence type="ECO:0000256" key="3">
    <source>
        <dbReference type="ARBA" id="ARBA00008705"/>
    </source>
</evidence>
<comment type="similarity">
    <text evidence="3 13">Belongs to the globin family.</text>
</comment>
<keyword evidence="8 13" id="KW-0561">Oxygen transport</keyword>
<dbReference type="GO" id="GO:0005833">
    <property type="term" value="C:hemoglobin complex"/>
    <property type="evidence" value="ECO:0007669"/>
    <property type="project" value="InterPro"/>
</dbReference>
<evidence type="ECO:0000256" key="6">
    <source>
        <dbReference type="ARBA" id="ARBA00022448"/>
    </source>
</evidence>
<comment type="subunit">
    <text evidence="4">Heterotetramer of two alpha chains and two beta chains.</text>
</comment>
<dbReference type="Ensembl" id="ENSCAFT00000044207.3">
    <property type="protein sequence ID" value="ENSCAFP00000041444.1"/>
    <property type="gene ID" value="ENSCAFG00000028569.3"/>
</dbReference>
<dbReference type="Proteomes" id="UP000002254">
    <property type="component" value="Chromosome 6"/>
</dbReference>
<dbReference type="InterPro" id="IPR050056">
    <property type="entry name" value="Hemoglobin_oxygen_transport"/>
</dbReference>
<evidence type="ECO:0000256" key="2">
    <source>
        <dbReference type="ARBA" id="ARBA00003705"/>
    </source>
</evidence>
<dbReference type="InterPro" id="IPR002338">
    <property type="entry name" value="Hemoglobin_a-typ"/>
</dbReference>
<evidence type="ECO:0000313" key="16">
    <source>
        <dbReference type="Ensembl" id="ENSCAFP00040017860.1"/>
    </source>
</evidence>